<name>A0A645BXY3_9ZZZZ</name>
<accession>A0A645BXY3</accession>
<protein>
    <submittedName>
        <fullName evidence="1">Uncharacterized protein</fullName>
    </submittedName>
</protein>
<gene>
    <name evidence="1" type="ORF">SDC9_117331</name>
</gene>
<proteinExistence type="predicted"/>
<dbReference type="AlphaFoldDB" id="A0A645BXY3"/>
<reference evidence="1" key="1">
    <citation type="submission" date="2019-08" db="EMBL/GenBank/DDBJ databases">
        <authorList>
            <person name="Kucharzyk K."/>
            <person name="Murdoch R.W."/>
            <person name="Higgins S."/>
            <person name="Loffler F."/>
        </authorList>
    </citation>
    <scope>NUCLEOTIDE SEQUENCE</scope>
</reference>
<dbReference type="EMBL" id="VSSQ01023439">
    <property type="protein sequence ID" value="MPM70376.1"/>
    <property type="molecule type" value="Genomic_DNA"/>
</dbReference>
<sequence length="92" mass="10792">MRRQRRIPRVYKVNNIASQDALQEYVDNLKNDSMLSTETVEFYTAINPVHSVHDVLVLQHPDIEGIFFETGWSMSLKPGEKMTHQVKRVMYL</sequence>
<organism evidence="1">
    <name type="scientific">bioreactor metagenome</name>
    <dbReference type="NCBI Taxonomy" id="1076179"/>
    <lineage>
        <taxon>unclassified sequences</taxon>
        <taxon>metagenomes</taxon>
        <taxon>ecological metagenomes</taxon>
    </lineage>
</organism>
<evidence type="ECO:0000313" key="1">
    <source>
        <dbReference type="EMBL" id="MPM70376.1"/>
    </source>
</evidence>
<comment type="caution">
    <text evidence="1">The sequence shown here is derived from an EMBL/GenBank/DDBJ whole genome shotgun (WGS) entry which is preliminary data.</text>
</comment>